<dbReference type="PANTHER" id="PTHR43569">
    <property type="entry name" value="AMIDOHYDROLASE"/>
    <property type="match status" value="1"/>
</dbReference>
<name>A0A2T7BIW1_9BACT</name>
<evidence type="ECO:0000313" key="4">
    <source>
        <dbReference type="Proteomes" id="UP000244450"/>
    </source>
</evidence>
<accession>A0A2T7BIW1</accession>
<dbReference type="Pfam" id="PF04909">
    <property type="entry name" value="Amidohydro_2"/>
    <property type="match status" value="1"/>
</dbReference>
<keyword evidence="3" id="KW-0378">Hydrolase</keyword>
<evidence type="ECO:0000259" key="2">
    <source>
        <dbReference type="Pfam" id="PF04909"/>
    </source>
</evidence>
<dbReference type="InterPro" id="IPR032466">
    <property type="entry name" value="Metal_Hydrolase"/>
</dbReference>
<organism evidence="3 4">
    <name type="scientific">Chitinophaga parva</name>
    <dbReference type="NCBI Taxonomy" id="2169414"/>
    <lineage>
        <taxon>Bacteria</taxon>
        <taxon>Pseudomonadati</taxon>
        <taxon>Bacteroidota</taxon>
        <taxon>Chitinophagia</taxon>
        <taxon>Chitinophagales</taxon>
        <taxon>Chitinophagaceae</taxon>
        <taxon>Chitinophaga</taxon>
    </lineage>
</organism>
<dbReference type="Gene3D" id="3.20.20.140">
    <property type="entry name" value="Metal-dependent hydrolases"/>
    <property type="match status" value="1"/>
</dbReference>
<dbReference type="InterPro" id="IPR052350">
    <property type="entry name" value="Metallo-dep_Lactonases"/>
</dbReference>
<reference evidence="3 4" key="1">
    <citation type="submission" date="2018-04" db="EMBL/GenBank/DDBJ databases">
        <title>Chitinophaga fuyangensis sp. nov., isolated from soil in a chemical factory.</title>
        <authorList>
            <person name="Chen K."/>
        </authorList>
    </citation>
    <scope>NUCLEOTIDE SEQUENCE [LARGE SCALE GENOMIC DNA]</scope>
    <source>
        <strain evidence="3 4">LY-1</strain>
    </source>
</reference>
<dbReference type="AlphaFoldDB" id="A0A2T7BIW1"/>
<keyword evidence="4" id="KW-1185">Reference proteome</keyword>
<protein>
    <submittedName>
        <fullName evidence="3">Amidohydrolase</fullName>
    </submittedName>
</protein>
<dbReference type="OrthoDB" id="5450317at2"/>
<dbReference type="InterPro" id="IPR006680">
    <property type="entry name" value="Amidohydro-rel"/>
</dbReference>
<sequence>MLKIDTHQHFWKYDPVRDSWITPEMAVIRGDFLPDAVRPLMQQHGIYDGIAVQADQSLAENNFLLGLAHRCDHIRGIVGWIDPRMPDLRAHLERYREEPLIRGFRYILQDEEDRALMLQPAFKKGLKMLAQYDYTFDIVVHTDQLVHIPILAAALPGQRFMLDHLGKPPIRDKSLHTWRLRLENIAAQENVYCKLSGMVTEADWQRWQPADFKPYLETVWECFGAQRVLFGSDWPVCLLAGSYEQVHNLVDDFVSRFSHAEQSAFWHGNAQRFYNL</sequence>
<gene>
    <name evidence="3" type="ORF">DCC81_18440</name>
</gene>
<comment type="caution">
    <text evidence="3">The sequence shown here is derived from an EMBL/GenBank/DDBJ whole genome shotgun (WGS) entry which is preliminary data.</text>
</comment>
<dbReference type="Proteomes" id="UP000244450">
    <property type="component" value="Unassembled WGS sequence"/>
</dbReference>
<evidence type="ECO:0000256" key="1">
    <source>
        <dbReference type="ARBA" id="ARBA00038310"/>
    </source>
</evidence>
<dbReference type="SUPFAM" id="SSF51556">
    <property type="entry name" value="Metallo-dependent hydrolases"/>
    <property type="match status" value="1"/>
</dbReference>
<dbReference type="GO" id="GO:0016787">
    <property type="term" value="F:hydrolase activity"/>
    <property type="evidence" value="ECO:0007669"/>
    <property type="project" value="UniProtKB-KW"/>
</dbReference>
<dbReference type="PANTHER" id="PTHR43569:SF2">
    <property type="entry name" value="AMIDOHYDROLASE-RELATED DOMAIN-CONTAINING PROTEIN"/>
    <property type="match status" value="1"/>
</dbReference>
<comment type="similarity">
    <text evidence="1">Belongs to the metallo-dependent hydrolases superfamily.</text>
</comment>
<proteinExistence type="inferred from homology"/>
<evidence type="ECO:0000313" key="3">
    <source>
        <dbReference type="EMBL" id="PUZ26208.1"/>
    </source>
</evidence>
<dbReference type="RefSeq" id="WP_108688046.1">
    <property type="nucleotide sequence ID" value="NZ_QCYK01000002.1"/>
</dbReference>
<dbReference type="EMBL" id="QCYK01000002">
    <property type="protein sequence ID" value="PUZ26208.1"/>
    <property type="molecule type" value="Genomic_DNA"/>
</dbReference>
<feature type="domain" description="Amidohydrolase-related" evidence="2">
    <location>
        <begin position="4"/>
        <end position="276"/>
    </location>
</feature>